<dbReference type="PANTHER" id="PTHR39767">
    <property type="entry name" value="CALCIUM/CALMODULIN-BINDING MEMBRANE PROTEIN PCM4-RELATED"/>
    <property type="match status" value="1"/>
</dbReference>
<dbReference type="EMBL" id="BLIY01000002">
    <property type="protein sequence ID" value="GFE52745.1"/>
    <property type="molecule type" value="Genomic_DNA"/>
</dbReference>
<comment type="caution">
    <text evidence="2">The sequence shown here is derived from an EMBL/GenBank/DDBJ whole genome shotgun (WGS) entry which is preliminary data.</text>
</comment>
<organism evidence="2 3">
    <name type="scientific">Babesia ovis</name>
    <dbReference type="NCBI Taxonomy" id="5869"/>
    <lineage>
        <taxon>Eukaryota</taxon>
        <taxon>Sar</taxon>
        <taxon>Alveolata</taxon>
        <taxon>Apicomplexa</taxon>
        <taxon>Aconoidasida</taxon>
        <taxon>Piroplasmida</taxon>
        <taxon>Babesiidae</taxon>
        <taxon>Babesia</taxon>
    </lineage>
</organism>
<feature type="signal peptide" evidence="1">
    <location>
        <begin position="1"/>
        <end position="20"/>
    </location>
</feature>
<keyword evidence="1" id="KW-0732">Signal</keyword>
<dbReference type="PANTHER" id="PTHR39767:SF2">
    <property type="entry name" value="CHROMOSOME UNDETERMINED SCAFFOLD_1, WHOLE GENOME SHOTGUN SEQUENCE"/>
    <property type="match status" value="1"/>
</dbReference>
<evidence type="ECO:0000313" key="3">
    <source>
        <dbReference type="Proteomes" id="UP001057455"/>
    </source>
</evidence>
<evidence type="ECO:0000256" key="1">
    <source>
        <dbReference type="SAM" id="SignalP"/>
    </source>
</evidence>
<dbReference type="Proteomes" id="UP001057455">
    <property type="component" value="Unassembled WGS sequence"/>
</dbReference>
<gene>
    <name evidence="2" type="ORF">BaOVIS_001490</name>
</gene>
<sequence length="277" mass="30402">MVVLPFYFPVLFYLPALCSTGVRDVKVEKSDIRTKSAIVRGGVTIPVLTIARDEGERSLIEFEGSSGYTMGVDSLGNFAISAGDQPMLIMNNEQNLSIHMKNISARSIDFGGDLVVEGVSQFKMIWREDFSDSKGWTGTVDKIDVSSCSGIPMLGGYKLFGRGWVQKTFIELPVHRELRLKATFHFIDQWAGESGYMKINASSAAPLEYIWTDSHVQNISSGVNVCGGDTADSKFSVPIDVTIPHSAERFTVEFGSTLEGDSVQQSWGISGLEIHVR</sequence>
<reference evidence="2" key="1">
    <citation type="submission" date="2019-12" db="EMBL/GenBank/DDBJ databases">
        <title>Genome sequence of Babesia ovis.</title>
        <authorList>
            <person name="Yamagishi J."/>
            <person name="Sevinc F."/>
            <person name="Xuan X."/>
        </authorList>
    </citation>
    <scope>NUCLEOTIDE SEQUENCE</scope>
    <source>
        <strain evidence="2">Selcuk</strain>
    </source>
</reference>
<proteinExistence type="predicted"/>
<name>A0A9W5T8D7_BABOV</name>
<dbReference type="OrthoDB" id="397220at2759"/>
<protein>
    <submittedName>
        <fullName evidence="2">Uncharacterized protein</fullName>
    </submittedName>
</protein>
<accession>A0A9W5T8D7</accession>
<keyword evidence="3" id="KW-1185">Reference proteome</keyword>
<evidence type="ECO:0000313" key="2">
    <source>
        <dbReference type="EMBL" id="GFE52745.1"/>
    </source>
</evidence>
<dbReference type="AlphaFoldDB" id="A0A9W5T8D7"/>
<feature type="chain" id="PRO_5040938841" evidence="1">
    <location>
        <begin position="21"/>
        <end position="277"/>
    </location>
</feature>